<keyword evidence="5" id="KW-0808">Transferase</keyword>
<comment type="subcellular location">
    <subcellularLocation>
        <location evidence="2">Cell membrane</location>
    </subcellularLocation>
</comment>
<evidence type="ECO:0000256" key="3">
    <source>
        <dbReference type="ARBA" id="ARBA00012438"/>
    </source>
</evidence>
<keyword evidence="8 12" id="KW-1133">Transmembrane helix</keyword>
<keyword evidence="9" id="KW-0902">Two-component regulatory system</keyword>
<feature type="region of interest" description="Disordered" evidence="11">
    <location>
        <begin position="1"/>
        <end position="41"/>
    </location>
</feature>
<evidence type="ECO:0000256" key="9">
    <source>
        <dbReference type="ARBA" id="ARBA00023012"/>
    </source>
</evidence>
<dbReference type="SUPFAM" id="SSF55874">
    <property type="entry name" value="ATPase domain of HSP90 chaperone/DNA topoisomerase II/histidine kinase"/>
    <property type="match status" value="1"/>
</dbReference>
<dbReference type="SMART" id="SM00388">
    <property type="entry name" value="HisKA"/>
    <property type="match status" value="1"/>
</dbReference>
<sequence length="665" mass="67428">MAVAELPGGASGPVPRPGRRSGARRSRAARGGEPGHGRKVSPARWSLRARLIALLMVLLATASMAIVFVTAVALRGVLINQLDHQLVDTSRRWGRDGIPGLPPAGAGLLPGSGYGGGYGSGYGTGAGSGSGSGDSSESDSGTGGATGSGSGTTTTSVTTTTTAAQNALDELDGTALVNGFFRGPVDPGTLAAVIDGSTLYGATYDSSTNALQSVTDGEAVTIAAVPRDGNAYTRTIGGDEYRIISTTRANGTTVVTALPMAQVNATLTKMTVIGGVVALIGVAATAIAGTIIIRVTLRPLRRVAATASRVAELPLERGEVALSVRVAEVDTDPRTEVGQVGAALNQMLGHIGNALAVRHASETRMRQFLADVSHELRTPLAAISGYAELTRRTREPVPPDVTYAMSRVESESARMTSLVSDLLLLARIDSGRPLEHESVDLSDLVVHAVSDAHVAAPGHRFSLDLPEEPVSVTGDAARLHQVLANLLANARTHTPPGTLVTASLSATATDAIIAVVDNGPGIAAELLPQIFERFARGDSSRSRAAGSTGLGLAIVAAVIEAHHGRVEASSVPGRTAFVVRLPRTSSDASLPISDGSALGEAFGVPADGAMGASDNGAIEAPGGGAVGDPMGGAVGHTRGDHLPIDAPTSGFLAAPTLGHTPSPRP</sequence>
<feature type="transmembrane region" description="Helical" evidence="12">
    <location>
        <begin position="51"/>
        <end position="74"/>
    </location>
</feature>
<keyword evidence="16" id="KW-1185">Reference proteome</keyword>
<evidence type="ECO:0000256" key="2">
    <source>
        <dbReference type="ARBA" id="ARBA00004236"/>
    </source>
</evidence>
<dbReference type="EMBL" id="JALKFT010000005">
    <property type="protein sequence ID" value="MCK9875609.1"/>
    <property type="molecule type" value="Genomic_DNA"/>
</dbReference>
<dbReference type="Pfam" id="PF02518">
    <property type="entry name" value="HATPase_c"/>
    <property type="match status" value="1"/>
</dbReference>
<dbReference type="Pfam" id="PF00672">
    <property type="entry name" value="HAMP"/>
    <property type="match status" value="1"/>
</dbReference>
<evidence type="ECO:0000256" key="11">
    <source>
        <dbReference type="SAM" id="MobiDB-lite"/>
    </source>
</evidence>
<keyword evidence="6 12" id="KW-0812">Transmembrane</keyword>
<dbReference type="EC" id="2.7.13.3" evidence="3"/>
<feature type="compositionally biased region" description="Gly residues" evidence="11">
    <location>
        <begin position="141"/>
        <end position="150"/>
    </location>
</feature>
<dbReference type="SUPFAM" id="SSF47384">
    <property type="entry name" value="Homodimeric domain of signal transducing histidine kinase"/>
    <property type="match status" value="1"/>
</dbReference>
<evidence type="ECO:0000256" key="7">
    <source>
        <dbReference type="ARBA" id="ARBA00022777"/>
    </source>
</evidence>
<name>A0ABT0JVP9_9ACTN</name>
<dbReference type="InterPro" id="IPR036097">
    <property type="entry name" value="HisK_dim/P_sf"/>
</dbReference>
<organism evidence="15 16">
    <name type="scientific">Frankia umida</name>
    <dbReference type="NCBI Taxonomy" id="573489"/>
    <lineage>
        <taxon>Bacteria</taxon>
        <taxon>Bacillati</taxon>
        <taxon>Actinomycetota</taxon>
        <taxon>Actinomycetes</taxon>
        <taxon>Frankiales</taxon>
        <taxon>Frankiaceae</taxon>
        <taxon>Frankia</taxon>
    </lineage>
</organism>
<dbReference type="PANTHER" id="PTHR45436">
    <property type="entry name" value="SENSOR HISTIDINE KINASE YKOH"/>
    <property type="match status" value="1"/>
</dbReference>
<evidence type="ECO:0000256" key="8">
    <source>
        <dbReference type="ARBA" id="ARBA00022989"/>
    </source>
</evidence>
<keyword evidence="10 12" id="KW-0472">Membrane</keyword>
<dbReference type="PRINTS" id="PR00344">
    <property type="entry name" value="BCTRLSENSOR"/>
</dbReference>
<dbReference type="PANTHER" id="PTHR45436:SF5">
    <property type="entry name" value="SENSOR HISTIDINE KINASE TRCS"/>
    <property type="match status" value="1"/>
</dbReference>
<proteinExistence type="predicted"/>
<dbReference type="CDD" id="cd00075">
    <property type="entry name" value="HATPase"/>
    <property type="match status" value="1"/>
</dbReference>
<gene>
    <name evidence="15" type="ORF">MXD59_07465</name>
</gene>
<dbReference type="InterPro" id="IPR005467">
    <property type="entry name" value="His_kinase_dom"/>
</dbReference>
<dbReference type="Proteomes" id="UP001201873">
    <property type="component" value="Unassembled WGS sequence"/>
</dbReference>
<dbReference type="Gene3D" id="1.10.287.130">
    <property type="match status" value="1"/>
</dbReference>
<feature type="transmembrane region" description="Helical" evidence="12">
    <location>
        <begin position="272"/>
        <end position="293"/>
    </location>
</feature>
<evidence type="ECO:0000256" key="6">
    <source>
        <dbReference type="ARBA" id="ARBA00022692"/>
    </source>
</evidence>
<comment type="catalytic activity">
    <reaction evidence="1">
        <text>ATP + protein L-histidine = ADP + protein N-phospho-L-histidine.</text>
        <dbReference type="EC" id="2.7.13.3"/>
    </reaction>
</comment>
<evidence type="ECO:0000259" key="14">
    <source>
        <dbReference type="PROSITE" id="PS50885"/>
    </source>
</evidence>
<evidence type="ECO:0000256" key="5">
    <source>
        <dbReference type="ARBA" id="ARBA00022679"/>
    </source>
</evidence>
<dbReference type="Gene3D" id="6.10.340.10">
    <property type="match status" value="1"/>
</dbReference>
<reference evidence="15 16" key="1">
    <citation type="submission" date="2022-04" db="EMBL/GenBank/DDBJ databases">
        <title>Genome diversity in the genus Frankia.</title>
        <authorList>
            <person name="Carlos-Shanley C."/>
            <person name="Hahn D."/>
        </authorList>
    </citation>
    <scope>NUCLEOTIDE SEQUENCE [LARGE SCALE GENOMIC DNA]</scope>
    <source>
        <strain evidence="15 16">Ag45/Mut15</strain>
    </source>
</reference>
<dbReference type="InterPro" id="IPR036890">
    <property type="entry name" value="HATPase_C_sf"/>
</dbReference>
<evidence type="ECO:0000256" key="12">
    <source>
        <dbReference type="SAM" id="Phobius"/>
    </source>
</evidence>
<dbReference type="CDD" id="cd00082">
    <property type="entry name" value="HisKA"/>
    <property type="match status" value="1"/>
</dbReference>
<dbReference type="RefSeq" id="WP_248824032.1">
    <property type="nucleotide sequence ID" value="NZ_JALKFT010000005.1"/>
</dbReference>
<protein>
    <recommendedName>
        <fullName evidence="3">histidine kinase</fullName>
        <ecNumber evidence="3">2.7.13.3</ecNumber>
    </recommendedName>
</protein>
<dbReference type="GO" id="GO:0016301">
    <property type="term" value="F:kinase activity"/>
    <property type="evidence" value="ECO:0007669"/>
    <property type="project" value="UniProtKB-KW"/>
</dbReference>
<feature type="domain" description="HAMP" evidence="14">
    <location>
        <begin position="294"/>
        <end position="356"/>
    </location>
</feature>
<dbReference type="InterPro" id="IPR003661">
    <property type="entry name" value="HisK_dim/P_dom"/>
</dbReference>
<evidence type="ECO:0000256" key="4">
    <source>
        <dbReference type="ARBA" id="ARBA00022553"/>
    </source>
</evidence>
<feature type="compositionally biased region" description="Basic residues" evidence="11">
    <location>
        <begin position="17"/>
        <end position="28"/>
    </location>
</feature>
<keyword evidence="7 15" id="KW-0418">Kinase</keyword>
<dbReference type="InterPro" id="IPR003594">
    <property type="entry name" value="HATPase_dom"/>
</dbReference>
<keyword evidence="4" id="KW-0597">Phosphoprotein</keyword>
<comment type="caution">
    <text evidence="15">The sequence shown here is derived from an EMBL/GenBank/DDBJ whole genome shotgun (WGS) entry which is preliminary data.</text>
</comment>
<evidence type="ECO:0000259" key="13">
    <source>
        <dbReference type="PROSITE" id="PS50109"/>
    </source>
</evidence>
<dbReference type="CDD" id="cd06225">
    <property type="entry name" value="HAMP"/>
    <property type="match status" value="1"/>
</dbReference>
<evidence type="ECO:0000313" key="15">
    <source>
        <dbReference type="EMBL" id="MCK9875609.1"/>
    </source>
</evidence>
<feature type="region of interest" description="Disordered" evidence="11">
    <location>
        <begin position="126"/>
        <end position="157"/>
    </location>
</feature>
<evidence type="ECO:0000256" key="1">
    <source>
        <dbReference type="ARBA" id="ARBA00000085"/>
    </source>
</evidence>
<dbReference type="InterPro" id="IPR004358">
    <property type="entry name" value="Sig_transdc_His_kin-like_C"/>
</dbReference>
<evidence type="ECO:0000256" key="10">
    <source>
        <dbReference type="ARBA" id="ARBA00023136"/>
    </source>
</evidence>
<dbReference type="Pfam" id="PF00512">
    <property type="entry name" value="HisKA"/>
    <property type="match status" value="1"/>
</dbReference>
<dbReference type="SMART" id="SM00387">
    <property type="entry name" value="HATPase_c"/>
    <property type="match status" value="1"/>
</dbReference>
<evidence type="ECO:0000313" key="16">
    <source>
        <dbReference type="Proteomes" id="UP001201873"/>
    </source>
</evidence>
<dbReference type="Gene3D" id="3.30.565.10">
    <property type="entry name" value="Histidine kinase-like ATPase, C-terminal domain"/>
    <property type="match status" value="1"/>
</dbReference>
<accession>A0ABT0JVP9</accession>
<dbReference type="SMART" id="SM00304">
    <property type="entry name" value="HAMP"/>
    <property type="match status" value="1"/>
</dbReference>
<dbReference type="PROSITE" id="PS50109">
    <property type="entry name" value="HIS_KIN"/>
    <property type="match status" value="1"/>
</dbReference>
<dbReference type="PROSITE" id="PS50885">
    <property type="entry name" value="HAMP"/>
    <property type="match status" value="1"/>
</dbReference>
<dbReference type="InterPro" id="IPR003660">
    <property type="entry name" value="HAMP_dom"/>
</dbReference>
<feature type="region of interest" description="Disordered" evidence="11">
    <location>
        <begin position="626"/>
        <end position="665"/>
    </location>
</feature>
<dbReference type="InterPro" id="IPR050428">
    <property type="entry name" value="TCS_sensor_his_kinase"/>
</dbReference>
<feature type="domain" description="Histidine kinase" evidence="13">
    <location>
        <begin position="371"/>
        <end position="585"/>
    </location>
</feature>